<evidence type="ECO:0000256" key="1">
    <source>
        <dbReference type="SAM" id="MobiDB-lite"/>
    </source>
</evidence>
<protein>
    <submittedName>
        <fullName evidence="2">Uncharacterized protein</fullName>
    </submittedName>
</protein>
<feature type="compositionally biased region" description="Basic and acidic residues" evidence="1">
    <location>
        <begin position="1"/>
        <end position="10"/>
    </location>
</feature>
<dbReference type="Proteomes" id="UP000799640">
    <property type="component" value="Unassembled WGS sequence"/>
</dbReference>
<feature type="region of interest" description="Disordered" evidence="1">
    <location>
        <begin position="1"/>
        <end position="133"/>
    </location>
</feature>
<organism evidence="2 3">
    <name type="scientific">Trichodelitschia bisporula</name>
    <dbReference type="NCBI Taxonomy" id="703511"/>
    <lineage>
        <taxon>Eukaryota</taxon>
        <taxon>Fungi</taxon>
        <taxon>Dikarya</taxon>
        <taxon>Ascomycota</taxon>
        <taxon>Pezizomycotina</taxon>
        <taxon>Dothideomycetes</taxon>
        <taxon>Dothideomycetes incertae sedis</taxon>
        <taxon>Phaeotrichales</taxon>
        <taxon>Phaeotrichaceae</taxon>
        <taxon>Trichodelitschia</taxon>
    </lineage>
</organism>
<dbReference type="AlphaFoldDB" id="A0A6G1HXR2"/>
<keyword evidence="3" id="KW-1185">Reference proteome</keyword>
<feature type="compositionally biased region" description="Low complexity" evidence="1">
    <location>
        <begin position="79"/>
        <end position="100"/>
    </location>
</feature>
<reference evidence="2" key="1">
    <citation type="journal article" date="2020" name="Stud. Mycol.">
        <title>101 Dothideomycetes genomes: a test case for predicting lifestyles and emergence of pathogens.</title>
        <authorList>
            <person name="Haridas S."/>
            <person name="Albert R."/>
            <person name="Binder M."/>
            <person name="Bloem J."/>
            <person name="Labutti K."/>
            <person name="Salamov A."/>
            <person name="Andreopoulos B."/>
            <person name="Baker S."/>
            <person name="Barry K."/>
            <person name="Bills G."/>
            <person name="Bluhm B."/>
            <person name="Cannon C."/>
            <person name="Castanera R."/>
            <person name="Culley D."/>
            <person name="Daum C."/>
            <person name="Ezra D."/>
            <person name="Gonzalez J."/>
            <person name="Henrissat B."/>
            <person name="Kuo A."/>
            <person name="Liang C."/>
            <person name="Lipzen A."/>
            <person name="Lutzoni F."/>
            <person name="Magnuson J."/>
            <person name="Mondo S."/>
            <person name="Nolan M."/>
            <person name="Ohm R."/>
            <person name="Pangilinan J."/>
            <person name="Park H.-J."/>
            <person name="Ramirez L."/>
            <person name="Alfaro M."/>
            <person name="Sun H."/>
            <person name="Tritt A."/>
            <person name="Yoshinaga Y."/>
            <person name="Zwiers L.-H."/>
            <person name="Turgeon B."/>
            <person name="Goodwin S."/>
            <person name="Spatafora J."/>
            <person name="Crous P."/>
            <person name="Grigoriev I."/>
        </authorList>
    </citation>
    <scope>NUCLEOTIDE SEQUENCE</scope>
    <source>
        <strain evidence="2">CBS 262.69</strain>
    </source>
</reference>
<evidence type="ECO:0000313" key="3">
    <source>
        <dbReference type="Proteomes" id="UP000799640"/>
    </source>
</evidence>
<name>A0A6G1HXR2_9PEZI</name>
<dbReference type="EMBL" id="ML996694">
    <property type="protein sequence ID" value="KAF2400656.1"/>
    <property type="molecule type" value="Genomic_DNA"/>
</dbReference>
<accession>A0A6G1HXR2</accession>
<feature type="compositionally biased region" description="Low complexity" evidence="1">
    <location>
        <begin position="11"/>
        <end position="21"/>
    </location>
</feature>
<feature type="compositionally biased region" description="Low complexity" evidence="1">
    <location>
        <begin position="107"/>
        <end position="118"/>
    </location>
</feature>
<evidence type="ECO:0000313" key="2">
    <source>
        <dbReference type="EMBL" id="KAF2400656.1"/>
    </source>
</evidence>
<sequence length="133" mass="14547">MQYPHRDDRAPGAATAASAPPNLRGLPTSLFPNPPPRRAPSKPCIRGIRRGGRGVKGLRPHRTCNNNKTSPPYPPAYPSAPRRPSQRPSSINYLLRPSSSRAHRSRSYSPRSPFSSTSLGCLPSCLFTRPPLI</sequence>
<feature type="compositionally biased region" description="Basic residues" evidence="1">
    <location>
        <begin position="47"/>
        <end position="62"/>
    </location>
</feature>
<gene>
    <name evidence="2" type="ORF">EJ06DRAFT_401694</name>
</gene>
<proteinExistence type="predicted"/>